<dbReference type="SMART" id="SM00516">
    <property type="entry name" value="SEC14"/>
    <property type="match status" value="1"/>
</dbReference>
<evidence type="ECO:0000256" key="1">
    <source>
        <dbReference type="SAM" id="MobiDB-lite"/>
    </source>
</evidence>
<dbReference type="SUPFAM" id="SSF46938">
    <property type="entry name" value="CRAL/TRIO N-terminal domain"/>
    <property type="match status" value="1"/>
</dbReference>
<dbReference type="Pfam" id="PF00650">
    <property type="entry name" value="CRAL_TRIO"/>
    <property type="match status" value="1"/>
</dbReference>
<dbReference type="SMART" id="SM01100">
    <property type="entry name" value="CRAL_TRIO_N"/>
    <property type="match status" value="1"/>
</dbReference>
<dbReference type="PANTHER" id="PTHR45657:SF3">
    <property type="entry name" value="TRANSPORTER, PUTATIVE (AFU_ORTHOLOGUE AFUA_5G09260)-RELATED"/>
    <property type="match status" value="1"/>
</dbReference>
<evidence type="ECO:0000313" key="4">
    <source>
        <dbReference type="Proteomes" id="UP000241818"/>
    </source>
</evidence>
<dbReference type="InParanoid" id="A0A2T3ATN0"/>
<dbReference type="OrthoDB" id="30289at2759"/>
<feature type="compositionally biased region" description="Basic and acidic residues" evidence="1">
    <location>
        <begin position="439"/>
        <end position="453"/>
    </location>
</feature>
<feature type="compositionally biased region" description="Low complexity" evidence="1">
    <location>
        <begin position="372"/>
        <end position="384"/>
    </location>
</feature>
<dbReference type="PROSITE" id="PS50191">
    <property type="entry name" value="CRAL_TRIO"/>
    <property type="match status" value="1"/>
</dbReference>
<organism evidence="3 4">
    <name type="scientific">Amorphotheca resinae ATCC 22711</name>
    <dbReference type="NCBI Taxonomy" id="857342"/>
    <lineage>
        <taxon>Eukaryota</taxon>
        <taxon>Fungi</taxon>
        <taxon>Dikarya</taxon>
        <taxon>Ascomycota</taxon>
        <taxon>Pezizomycotina</taxon>
        <taxon>Leotiomycetes</taxon>
        <taxon>Helotiales</taxon>
        <taxon>Amorphothecaceae</taxon>
        <taxon>Amorphotheca</taxon>
    </lineage>
</organism>
<evidence type="ECO:0000259" key="2">
    <source>
        <dbReference type="PROSITE" id="PS50191"/>
    </source>
</evidence>
<accession>A0A2T3ATN0</accession>
<dbReference type="InterPro" id="IPR001251">
    <property type="entry name" value="CRAL-TRIO_dom"/>
</dbReference>
<feature type="region of interest" description="Disordered" evidence="1">
    <location>
        <begin position="342"/>
        <end position="453"/>
    </location>
</feature>
<gene>
    <name evidence="3" type="ORF">M430DRAFT_146119</name>
</gene>
<dbReference type="InterPro" id="IPR036865">
    <property type="entry name" value="CRAL-TRIO_dom_sf"/>
</dbReference>
<dbReference type="InterPro" id="IPR011074">
    <property type="entry name" value="CRAL/TRIO_N_dom"/>
</dbReference>
<dbReference type="RefSeq" id="XP_024718023.1">
    <property type="nucleotide sequence ID" value="XM_024862990.1"/>
</dbReference>
<reference evidence="3 4" key="1">
    <citation type="journal article" date="2018" name="New Phytol.">
        <title>Comparative genomics and transcriptomics depict ericoid mycorrhizal fungi as versatile saprotrophs and plant mutualists.</title>
        <authorList>
            <person name="Martino E."/>
            <person name="Morin E."/>
            <person name="Grelet G.A."/>
            <person name="Kuo A."/>
            <person name="Kohler A."/>
            <person name="Daghino S."/>
            <person name="Barry K.W."/>
            <person name="Cichocki N."/>
            <person name="Clum A."/>
            <person name="Dockter R.B."/>
            <person name="Hainaut M."/>
            <person name="Kuo R.C."/>
            <person name="LaButti K."/>
            <person name="Lindahl B.D."/>
            <person name="Lindquist E.A."/>
            <person name="Lipzen A."/>
            <person name="Khouja H.R."/>
            <person name="Magnuson J."/>
            <person name="Murat C."/>
            <person name="Ohm R.A."/>
            <person name="Singer S.W."/>
            <person name="Spatafora J.W."/>
            <person name="Wang M."/>
            <person name="Veneault-Fourrey C."/>
            <person name="Henrissat B."/>
            <person name="Grigoriev I.V."/>
            <person name="Martin F.M."/>
            <person name="Perotto S."/>
        </authorList>
    </citation>
    <scope>NUCLEOTIDE SEQUENCE [LARGE SCALE GENOMIC DNA]</scope>
    <source>
        <strain evidence="3 4">ATCC 22711</strain>
    </source>
</reference>
<protein>
    <recommendedName>
        <fullName evidence="2">CRAL-TRIO domain-containing protein</fullName>
    </recommendedName>
</protein>
<dbReference type="STRING" id="857342.A0A2T3ATN0"/>
<proteinExistence type="predicted"/>
<dbReference type="InterPro" id="IPR036273">
    <property type="entry name" value="CRAL/TRIO_N_dom_sf"/>
</dbReference>
<name>A0A2T3ATN0_AMORE</name>
<dbReference type="AlphaFoldDB" id="A0A2T3ATN0"/>
<keyword evidence="4" id="KW-1185">Reference proteome</keyword>
<dbReference type="Proteomes" id="UP000241818">
    <property type="component" value="Unassembled WGS sequence"/>
</dbReference>
<dbReference type="EMBL" id="KZ679016">
    <property type="protein sequence ID" value="PSS10844.1"/>
    <property type="molecule type" value="Genomic_DNA"/>
</dbReference>
<dbReference type="InterPro" id="IPR051026">
    <property type="entry name" value="PI/PC_transfer"/>
</dbReference>
<dbReference type="Gene3D" id="1.10.8.20">
    <property type="entry name" value="N-terminal domain of phosphatidylinositol transfer protein sec14p"/>
    <property type="match status" value="1"/>
</dbReference>
<dbReference type="CDD" id="cd00170">
    <property type="entry name" value="SEC14"/>
    <property type="match status" value="1"/>
</dbReference>
<feature type="compositionally biased region" description="Polar residues" evidence="1">
    <location>
        <begin position="423"/>
        <end position="435"/>
    </location>
</feature>
<dbReference type="PANTHER" id="PTHR45657">
    <property type="entry name" value="CRAL-TRIO DOMAIN-CONTAINING PROTEIN YKL091C-RELATED"/>
    <property type="match status" value="1"/>
</dbReference>
<dbReference type="SUPFAM" id="SSF52087">
    <property type="entry name" value="CRAL/TRIO domain"/>
    <property type="match status" value="1"/>
</dbReference>
<feature type="domain" description="CRAL-TRIO" evidence="2">
    <location>
        <begin position="106"/>
        <end position="299"/>
    </location>
</feature>
<dbReference type="Gene3D" id="3.40.525.10">
    <property type="entry name" value="CRAL-TRIO lipid binding domain"/>
    <property type="match status" value="1"/>
</dbReference>
<evidence type="ECO:0000313" key="3">
    <source>
        <dbReference type="EMBL" id="PSS10844.1"/>
    </source>
</evidence>
<dbReference type="Pfam" id="PF03765">
    <property type="entry name" value="CRAL_TRIO_N"/>
    <property type="match status" value="1"/>
</dbReference>
<sequence length="453" mass="50684">MSGTSGPAHRVQSATESYGYPTGHLGHLSAAEEEALQKFKALCAENGYYKPANGETPASHDDATLLRYLRARRFVVQEAWKQFHDTEEWRKANQLDQLYETIDLEHYEETRRLYPQWTGRRDRRGIPVYIFEVKHLNSKTMSAYEKSAKETKTKAETDGKTPAKLLRLFALYENLTRFVMPLCTALTDRDHPNTPITQSNNIVDISGVGLKQFWNLRSHMQDASTLATAHYPETLDRIFIIGAPSFFPTVWGWIKKWFDPITTSKIFILSSSDMKKTLETFIDPANIPKKYGGQLDFQFGDMPVPDPAWKDVMTWEGNYKEFPTGPLYWVPSDDKKGMKALAVGSNHESERRDTVCVLEKPGNKNNEVNGNSTAAAPAATSQSTDSKQEASPAVQEGEPTSLATAQEGLSDLTLNEKSADITPGSSEGSAQNGTPEISDAMKEKLEEAELERS</sequence>
<dbReference type="GeneID" id="36571071"/>